<organism evidence="6 7">
    <name type="scientific">Friedmanniomyces endolithicus</name>
    <dbReference type="NCBI Taxonomy" id="329885"/>
    <lineage>
        <taxon>Eukaryota</taxon>
        <taxon>Fungi</taxon>
        <taxon>Dikarya</taxon>
        <taxon>Ascomycota</taxon>
        <taxon>Pezizomycotina</taxon>
        <taxon>Dothideomycetes</taxon>
        <taxon>Dothideomycetidae</taxon>
        <taxon>Mycosphaerellales</taxon>
        <taxon>Teratosphaeriaceae</taxon>
        <taxon>Friedmanniomyces</taxon>
    </lineage>
</organism>
<feature type="region of interest" description="Disordered" evidence="3">
    <location>
        <begin position="919"/>
        <end position="938"/>
    </location>
</feature>
<dbReference type="GO" id="GO:0005085">
    <property type="term" value="F:guanyl-nucleotide exchange factor activity"/>
    <property type="evidence" value="ECO:0007669"/>
    <property type="project" value="UniProtKB-KW"/>
</dbReference>
<protein>
    <recommendedName>
        <fullName evidence="8">Ras-GEF domain-containing protein</fullName>
    </recommendedName>
</protein>
<dbReference type="InterPro" id="IPR027417">
    <property type="entry name" value="P-loop_NTPase"/>
</dbReference>
<evidence type="ECO:0000313" key="7">
    <source>
        <dbReference type="Proteomes" id="UP001168146"/>
    </source>
</evidence>
<feature type="compositionally biased region" description="Low complexity" evidence="3">
    <location>
        <begin position="60"/>
        <end position="71"/>
    </location>
</feature>
<evidence type="ECO:0000259" key="5">
    <source>
        <dbReference type="PROSITE" id="PS50212"/>
    </source>
</evidence>
<dbReference type="Proteomes" id="UP001168146">
    <property type="component" value="Unassembled WGS sequence"/>
</dbReference>
<comment type="caution">
    <text evidence="6">The sequence shown here is derived from an EMBL/GenBank/DDBJ whole genome shotgun (WGS) entry which is preliminary data.</text>
</comment>
<dbReference type="AlphaFoldDB" id="A0AAN6G077"/>
<dbReference type="CDD" id="cd00882">
    <property type="entry name" value="Ras_like_GTPase"/>
    <property type="match status" value="1"/>
</dbReference>
<dbReference type="EMBL" id="JASUXU010000002">
    <property type="protein sequence ID" value="KAK0327804.1"/>
    <property type="molecule type" value="Genomic_DNA"/>
</dbReference>
<dbReference type="Gene3D" id="3.40.50.300">
    <property type="entry name" value="P-loop containing nucleotide triphosphate hydrolases"/>
    <property type="match status" value="1"/>
</dbReference>
<evidence type="ECO:0000313" key="6">
    <source>
        <dbReference type="EMBL" id="KAK0327804.1"/>
    </source>
</evidence>
<dbReference type="PANTHER" id="PTHR23113:SF348">
    <property type="entry name" value="GUANYL-NUCLEOTIDE EXCHANGE FACTOR RASGEF, PUTATIVE (AFU_ORTHOLOGUE AFUA_1G04700)-RELATED"/>
    <property type="match status" value="1"/>
</dbReference>
<dbReference type="GO" id="GO:0007265">
    <property type="term" value="P:Ras protein signal transduction"/>
    <property type="evidence" value="ECO:0007669"/>
    <property type="project" value="TreeGrafter"/>
</dbReference>
<evidence type="ECO:0000256" key="2">
    <source>
        <dbReference type="PROSITE-ProRule" id="PRU00168"/>
    </source>
</evidence>
<proteinExistence type="predicted"/>
<evidence type="ECO:0000259" key="4">
    <source>
        <dbReference type="PROSITE" id="PS50009"/>
    </source>
</evidence>
<feature type="region of interest" description="Disordered" evidence="3">
    <location>
        <begin position="378"/>
        <end position="405"/>
    </location>
</feature>
<dbReference type="Gene3D" id="1.20.870.10">
    <property type="entry name" value="Son of sevenless (SoS) protein Chain: S domain 1"/>
    <property type="match status" value="1"/>
</dbReference>
<dbReference type="CDD" id="cd06224">
    <property type="entry name" value="REM"/>
    <property type="match status" value="1"/>
</dbReference>
<dbReference type="GO" id="GO:0005886">
    <property type="term" value="C:plasma membrane"/>
    <property type="evidence" value="ECO:0007669"/>
    <property type="project" value="TreeGrafter"/>
</dbReference>
<reference evidence="6" key="1">
    <citation type="submission" date="2021-12" db="EMBL/GenBank/DDBJ databases">
        <title>Black yeast isolated from Biological Soil Crust.</title>
        <authorList>
            <person name="Kurbessoian T."/>
        </authorList>
    </citation>
    <scope>NUCLEOTIDE SEQUENCE</scope>
    <source>
        <strain evidence="6">CCFEE 5208</strain>
    </source>
</reference>
<dbReference type="InterPro" id="IPR001895">
    <property type="entry name" value="RASGEF_cat_dom"/>
</dbReference>
<dbReference type="PROSITE" id="PS50009">
    <property type="entry name" value="RASGEF_CAT"/>
    <property type="match status" value="1"/>
</dbReference>
<feature type="domain" description="N-terminal Ras-GEF" evidence="5">
    <location>
        <begin position="452"/>
        <end position="576"/>
    </location>
</feature>
<feature type="region of interest" description="Disordered" evidence="3">
    <location>
        <begin position="1"/>
        <end position="143"/>
    </location>
</feature>
<dbReference type="PANTHER" id="PTHR23113">
    <property type="entry name" value="GUANINE NUCLEOTIDE EXCHANGE FACTOR"/>
    <property type="match status" value="1"/>
</dbReference>
<dbReference type="InterPro" id="IPR008937">
    <property type="entry name" value="Ras-like_GEF"/>
</dbReference>
<dbReference type="SUPFAM" id="SSF48366">
    <property type="entry name" value="Ras GEF"/>
    <property type="match status" value="1"/>
</dbReference>
<feature type="domain" description="Ras-GEF" evidence="4">
    <location>
        <begin position="681"/>
        <end position="922"/>
    </location>
</feature>
<dbReference type="PROSITE" id="PS50212">
    <property type="entry name" value="RASGEF_NTER"/>
    <property type="match status" value="1"/>
</dbReference>
<dbReference type="InterPro" id="IPR000651">
    <property type="entry name" value="Ras-like_Gua-exchang_fac_N"/>
</dbReference>
<feature type="compositionally biased region" description="Low complexity" evidence="3">
    <location>
        <begin position="633"/>
        <end position="643"/>
    </location>
</feature>
<evidence type="ECO:0000256" key="1">
    <source>
        <dbReference type="ARBA" id="ARBA00022658"/>
    </source>
</evidence>
<dbReference type="InterPro" id="IPR023578">
    <property type="entry name" value="Ras_GEF_dom_sf"/>
</dbReference>
<name>A0AAN6G077_9PEZI</name>
<dbReference type="InterPro" id="IPR036964">
    <property type="entry name" value="RASGEF_cat_dom_sf"/>
</dbReference>
<dbReference type="Pfam" id="PF00617">
    <property type="entry name" value="RasGEF"/>
    <property type="match status" value="1"/>
</dbReference>
<evidence type="ECO:0000256" key="3">
    <source>
        <dbReference type="SAM" id="MobiDB-lite"/>
    </source>
</evidence>
<dbReference type="Gene3D" id="1.10.840.10">
    <property type="entry name" value="Ras guanine-nucleotide exchange factors catalytic domain"/>
    <property type="match status" value="1"/>
</dbReference>
<dbReference type="SUPFAM" id="SSF52540">
    <property type="entry name" value="P-loop containing nucleoside triphosphate hydrolases"/>
    <property type="match status" value="1"/>
</dbReference>
<dbReference type="Pfam" id="PF00618">
    <property type="entry name" value="RasGEF_N"/>
    <property type="match status" value="1"/>
</dbReference>
<evidence type="ECO:0008006" key="8">
    <source>
        <dbReference type="Google" id="ProtNLM"/>
    </source>
</evidence>
<dbReference type="SMART" id="SM00147">
    <property type="entry name" value="RasGEF"/>
    <property type="match status" value="1"/>
</dbReference>
<keyword evidence="1 2" id="KW-0344">Guanine-nucleotide releasing factor</keyword>
<gene>
    <name evidence="6" type="ORF">LTR82_001321</name>
</gene>
<feature type="region of interest" description="Disordered" evidence="3">
    <location>
        <begin position="620"/>
        <end position="643"/>
    </location>
</feature>
<accession>A0AAN6G077</accession>
<sequence length="938" mass="102667">MPTSGLGGRDSRRSSKSGPSGTEAYSKSAASTERRSSKSGPTGNDALKSLPAERREKTKSSQSYTAAYSAARRGSVQPYQEGGLGALPERPRLKTRTHSAPVVDRAAQQNGQAHDPVPAQNESESRDFAQPASPGAMADGQDEDEVAGAVGAVRQYQHFQNPEVSEPLPEVNIAVIGAGGVGKSTFVQKALDLPTLPPSQAAERRIPIDGNVYLVRLLELPIDDVDIDEDDIVTWPDTIADKVMPRVDGAIALYNVLDKDTFDDIPEVLNAIHKASLPTVLISSKCDGERQLDPAMIEQKARRSISGIGTLQTSGHSVDSQKRAIFMILKAVILGHSETKPRNVSPSRQRAQSTAIMPASPLAPVRIGHARAISEYTGSVQKDRKHARHDSSLAGYSSSTQLKVPKEVSEEDMHRSFLFEESASDASSLQSVRTSASAEVAQQSYAGAPAVSGLSEIGATCDELIERLLAPATSKADTKFLAIFLALYRKFAAPGTLLEAIVDRFDALEKDGLPSMTTTVSQLRYLSTLEQWVGQYPGDFAFPATKRKMQRFVTRVSQTRICSVSAKEIALHLNMAQDDDDTNWSYPDKDREMVDRSSSNTLTDELTSMFGEDFSGTTLGDDGSTIATNGGETTRSASGSSTTSSQIMASADAAQKAAKLLQPTPRRTITKDEWRMLMDQPDHLIARELTRMDWILISSIRPRDLVRHVSSFTEKARYKNLVNVNRVVEHFNHIAAWVSNFVLFRDKPKHRALMLEKFMKVARKLRELNNYNGLGAIIAGIKSSAVGRLTATRDLLPQDVGKDWLKLEILMSSSRSHAAYRLAWENTNGERIPYLPLHLRDLASAEQGNATFIGAERDGRVNWKKFEIMGEVVVSMQRAQGMPYKGLGGSRGELQIKELVLEGKLEKDEDILFARSQQLEASPGAGGTSEKLKQFFKR</sequence>